<keyword evidence="1" id="KW-0732">Signal</keyword>
<dbReference type="OrthoDB" id="9181810at2"/>
<feature type="signal peptide" evidence="1">
    <location>
        <begin position="1"/>
        <end position="25"/>
    </location>
</feature>
<sequence>MKKIVTACVLIFMLFALTGCGTVNKAGNEGSCYPEQAAKYLKMGLDGSALLFFNKAGEHRELLFPRVNYSDAQMSPDGNHLLCKTNSGGAGESRWCGYSVVSLITNPAGIHDYNGIQWGYQDHIWLDDNLIGFADSDVIGGQEGTWKSIQLFDSRYTPINTSFQLSTNKDDTVVGIGYNRTKKQYTLTHAINKSLGADPFAANQLILSVFNSQGVLVHEIPIPKEYQSPYSRNILALYSNNPMVTEDGHILLTAQKAGGNRDLLLLVLSPKDQSIQELPYGDALCLSADGKTAFAVASNYESNRRQSALLHFDGRESATVQELPHNFVDKNYSGEFVPFEAAISDHHVYIMAENYTDAGEAYCGLFYWDIDENQSSEQIKLLQVFPDRDFCNIVGVDGEGFCSILINGVVPDYAEGGLCCYILSKSPK</sequence>
<keyword evidence="3" id="KW-1185">Reference proteome</keyword>
<dbReference type="EMBL" id="FOCG01000001">
    <property type="protein sequence ID" value="SEM83043.1"/>
    <property type="molecule type" value="Genomic_DNA"/>
</dbReference>
<evidence type="ECO:0000256" key="1">
    <source>
        <dbReference type="SAM" id="SignalP"/>
    </source>
</evidence>
<evidence type="ECO:0000313" key="2">
    <source>
        <dbReference type="EMBL" id="SEM83043.1"/>
    </source>
</evidence>
<proteinExistence type="predicted"/>
<feature type="chain" id="PRO_5011783379" description="WD40-like Beta Propeller Repeat" evidence="1">
    <location>
        <begin position="26"/>
        <end position="428"/>
    </location>
</feature>
<accession>A0A1H8BJS8</accession>
<dbReference type="PROSITE" id="PS51257">
    <property type="entry name" value="PROKAR_LIPOPROTEIN"/>
    <property type="match status" value="1"/>
</dbReference>
<gene>
    <name evidence="2" type="ORF">SAMN05216180_1944</name>
</gene>
<name>A0A1H8BJS8_9FIRM</name>
<dbReference type="RefSeq" id="WP_092753981.1">
    <property type="nucleotide sequence ID" value="NZ_FOCG01000001.1"/>
</dbReference>
<evidence type="ECO:0000313" key="3">
    <source>
        <dbReference type="Proteomes" id="UP000199158"/>
    </source>
</evidence>
<dbReference type="Proteomes" id="UP000199158">
    <property type="component" value="Unassembled WGS sequence"/>
</dbReference>
<dbReference type="AlphaFoldDB" id="A0A1H8BJS8"/>
<protein>
    <recommendedName>
        <fullName evidence="4">WD40-like Beta Propeller Repeat</fullName>
    </recommendedName>
</protein>
<evidence type="ECO:0008006" key="4">
    <source>
        <dbReference type="Google" id="ProtNLM"/>
    </source>
</evidence>
<organism evidence="2 3">
    <name type="scientific">Hydrogenoanaerobacterium saccharovorans</name>
    <dbReference type="NCBI Taxonomy" id="474960"/>
    <lineage>
        <taxon>Bacteria</taxon>
        <taxon>Bacillati</taxon>
        <taxon>Bacillota</taxon>
        <taxon>Clostridia</taxon>
        <taxon>Eubacteriales</taxon>
        <taxon>Oscillospiraceae</taxon>
        <taxon>Hydrogenoanaerobacterium</taxon>
    </lineage>
</organism>
<dbReference type="SUPFAM" id="SSF82171">
    <property type="entry name" value="DPP6 N-terminal domain-like"/>
    <property type="match status" value="1"/>
</dbReference>
<reference evidence="2 3" key="1">
    <citation type="submission" date="2016-10" db="EMBL/GenBank/DDBJ databases">
        <authorList>
            <person name="de Groot N.N."/>
        </authorList>
    </citation>
    <scope>NUCLEOTIDE SEQUENCE [LARGE SCALE GENOMIC DNA]</scope>
    <source>
        <strain evidence="2 3">CGMCC 1.5070</strain>
    </source>
</reference>